<dbReference type="Pfam" id="PF00595">
    <property type="entry name" value="PDZ"/>
    <property type="match status" value="4"/>
</dbReference>
<dbReference type="CDD" id="cd06681">
    <property type="entry name" value="PDZ2_GRIP1-2-like"/>
    <property type="match status" value="1"/>
</dbReference>
<dbReference type="CDD" id="cd06686">
    <property type="entry name" value="PDZ4_GRIP1-2-like"/>
    <property type="match status" value="1"/>
</dbReference>
<feature type="compositionally biased region" description="Polar residues" evidence="4">
    <location>
        <begin position="593"/>
        <end position="616"/>
    </location>
</feature>
<accession>A0A9N7TZV9</accession>
<dbReference type="AlphaFoldDB" id="A0A9N7TZV9"/>
<feature type="compositionally biased region" description="Low complexity" evidence="4">
    <location>
        <begin position="115"/>
        <end position="125"/>
    </location>
</feature>
<dbReference type="CDD" id="cd06687">
    <property type="entry name" value="PDZ1_GRIP1-2-like"/>
    <property type="match status" value="1"/>
</dbReference>
<name>A0A9N7TZV9_PLEPL</name>
<dbReference type="InterPro" id="IPR043545">
    <property type="entry name" value="GRIP1/2"/>
</dbReference>
<evidence type="ECO:0000256" key="1">
    <source>
        <dbReference type="ARBA" id="ARBA00004496"/>
    </source>
</evidence>
<feature type="domain" description="PDZ" evidence="5">
    <location>
        <begin position="680"/>
        <end position="763"/>
    </location>
</feature>
<dbReference type="CDD" id="cd06684">
    <property type="entry name" value="PDZ3_GRIP1-2-like"/>
    <property type="match status" value="1"/>
</dbReference>
<dbReference type="InterPro" id="IPR001478">
    <property type="entry name" value="PDZ"/>
</dbReference>
<evidence type="ECO:0000313" key="7">
    <source>
        <dbReference type="Proteomes" id="UP001153269"/>
    </source>
</evidence>
<dbReference type="EMBL" id="CADEAL010000539">
    <property type="protein sequence ID" value="CAB1421677.1"/>
    <property type="molecule type" value="Genomic_DNA"/>
</dbReference>
<feature type="region of interest" description="Disordered" evidence="4">
    <location>
        <begin position="105"/>
        <end position="125"/>
    </location>
</feature>
<dbReference type="FunFam" id="2.30.42.10:FF:000031">
    <property type="entry name" value="Glutamate receptor interacting protein 1"/>
    <property type="match status" value="1"/>
</dbReference>
<dbReference type="CDD" id="cd06682">
    <property type="entry name" value="PDZ5_GRIP1-2-like"/>
    <property type="match status" value="1"/>
</dbReference>
<evidence type="ECO:0000259" key="5">
    <source>
        <dbReference type="PROSITE" id="PS50106"/>
    </source>
</evidence>
<dbReference type="FunFam" id="2.30.42.10:FF:000023">
    <property type="entry name" value="Glutamate receptor interacting protein 1"/>
    <property type="match status" value="1"/>
</dbReference>
<dbReference type="PROSITE" id="PS50106">
    <property type="entry name" value="PDZ"/>
    <property type="match status" value="5"/>
</dbReference>
<evidence type="ECO:0000256" key="3">
    <source>
        <dbReference type="ARBA" id="ARBA00022737"/>
    </source>
</evidence>
<reference evidence="6" key="1">
    <citation type="submission" date="2020-03" db="EMBL/GenBank/DDBJ databases">
        <authorList>
            <person name="Weist P."/>
        </authorList>
    </citation>
    <scope>NUCLEOTIDE SEQUENCE</scope>
</reference>
<dbReference type="PANTHER" id="PTHR46227">
    <property type="entry name" value="GLUTAMATE RECEPTOR-INTERACTING PROTEIN GRIP"/>
    <property type="match status" value="1"/>
</dbReference>
<feature type="region of interest" description="Disordered" evidence="4">
    <location>
        <begin position="1"/>
        <end position="22"/>
    </location>
</feature>
<dbReference type="Gene3D" id="2.30.42.10">
    <property type="match status" value="6"/>
</dbReference>
<evidence type="ECO:0000256" key="4">
    <source>
        <dbReference type="SAM" id="MobiDB-lite"/>
    </source>
</evidence>
<dbReference type="SUPFAM" id="SSF50156">
    <property type="entry name" value="PDZ domain-like"/>
    <property type="match status" value="6"/>
</dbReference>
<keyword evidence="3" id="KW-0677">Repeat</keyword>
<dbReference type="FunFam" id="2.30.42.10:FF:000021">
    <property type="entry name" value="Glutamate receptor interacting protein 1"/>
    <property type="match status" value="1"/>
</dbReference>
<dbReference type="GO" id="GO:0098887">
    <property type="term" value="P:neurotransmitter receptor transport, endosome to postsynaptic membrane"/>
    <property type="evidence" value="ECO:0007669"/>
    <property type="project" value="TreeGrafter"/>
</dbReference>
<feature type="domain" description="PDZ" evidence="5">
    <location>
        <begin position="368"/>
        <end position="454"/>
    </location>
</feature>
<dbReference type="Proteomes" id="UP001153269">
    <property type="component" value="Unassembled WGS sequence"/>
</dbReference>
<dbReference type="Pfam" id="PF17820">
    <property type="entry name" value="PDZ_6"/>
    <property type="match status" value="1"/>
</dbReference>
<comment type="caution">
    <text evidence="6">The sequence shown here is derived from an EMBL/GenBank/DDBJ whole genome shotgun (WGS) entry which is preliminary data.</text>
</comment>
<sequence length="918" mass="99609">MMETKRRMRSGGGREGGRTSGFTPCYDENMMKHGGGSVAPAALSLVSHVQLRRSGLSSQTETGNRGRDSLTVEQMACVAGGGSTEQRTRRYYRVTSERSGAARKPITNLWRDRAPSSSSSSSSSNLRRLCLPLPPFLHPSLLLHCLILWSSFTSAALPLSLHHGSRLRRSFVHHSVAHRGGEGRRKRKRRRRRRCSLWRLHLHGAGGGGDARLSFTMIAVSFKCRCQILRRVNKDEGPYSKHSTGPRPPDGALAIRRQSIPDEFRGCSVVELMKKEGTTLGLTVSGGIDKDGKPRVSNLRQGGVAARSDQLNVGDYIRAVNGINLSKFRHDEIISLLKNVGERVVLEVEYELPPVSVQGSGVMFKNVEVTLHKEGNGFGFVIRGGAHEDRNKSRPIVVTTIRQGGPADREGTVKPGDRLLSIDGIRLHGSSLSEAMSILKQCGQEATLLLEYDVSVMDSVATASGPLLVEVAKASGSSLGVALSTSMFCSKQVIIIDKVKPASIADRCGALHAGDHILSVDGKSMEFCSLAEATQLLSASCQTVRMEILPQHQARPALNAPQHVKVQRSPRTLPWETGNSAPVHPPYHYNTYHPDQSASRSHNRHTNNPPLSHSFSPGSMSAYSLSSLNMSTLPRNMYPTSPRGTLMRRKAKKKDFKSSLSLASSTVGLAGQVVHTETTEVMLLGDGIMGFGLQLQGGVFATETLSSPPLIAYIDPDSPAERCGILQIGDRILSINGVPTEDSTLEETNQLLRDSSITAQLTLEIEFDVAESVIPSSGTFHVKLPKKPGVELGITISSPSNRKPADPLIISDIKKGSVAHRTGTLELGDKLLAIDNIRVESCSMEEAVQILQQCEELVKLKIRKDEDNSDEQEVSGTIIYTVELQRYGGPLGITISGTEEPFDPIIISSLTKGGLAER</sequence>
<protein>
    <recommendedName>
        <fullName evidence="5">PDZ domain-containing protein</fullName>
    </recommendedName>
</protein>
<gene>
    <name evidence="6" type="ORF">PLEPLA_LOCUS9564</name>
</gene>
<feature type="domain" description="PDZ" evidence="5">
    <location>
        <begin position="269"/>
        <end position="352"/>
    </location>
</feature>
<feature type="domain" description="PDZ" evidence="5">
    <location>
        <begin position="781"/>
        <end position="866"/>
    </location>
</feature>
<dbReference type="GO" id="GO:0005737">
    <property type="term" value="C:cytoplasm"/>
    <property type="evidence" value="ECO:0007669"/>
    <property type="project" value="UniProtKB-SubCell"/>
</dbReference>
<dbReference type="InterPro" id="IPR041489">
    <property type="entry name" value="PDZ_6"/>
</dbReference>
<dbReference type="SMART" id="SM00228">
    <property type="entry name" value="PDZ"/>
    <property type="match status" value="5"/>
</dbReference>
<evidence type="ECO:0000313" key="6">
    <source>
        <dbReference type="EMBL" id="CAB1421677.1"/>
    </source>
</evidence>
<dbReference type="PANTHER" id="PTHR46227:SF3">
    <property type="entry name" value="GLUTAMATE RECEPTOR-INTERACTING PROTEIN 1"/>
    <property type="match status" value="1"/>
</dbReference>
<organism evidence="6 7">
    <name type="scientific">Pleuronectes platessa</name>
    <name type="common">European plaice</name>
    <dbReference type="NCBI Taxonomy" id="8262"/>
    <lineage>
        <taxon>Eukaryota</taxon>
        <taxon>Metazoa</taxon>
        <taxon>Chordata</taxon>
        <taxon>Craniata</taxon>
        <taxon>Vertebrata</taxon>
        <taxon>Euteleostomi</taxon>
        <taxon>Actinopterygii</taxon>
        <taxon>Neopterygii</taxon>
        <taxon>Teleostei</taxon>
        <taxon>Neoteleostei</taxon>
        <taxon>Acanthomorphata</taxon>
        <taxon>Carangaria</taxon>
        <taxon>Pleuronectiformes</taxon>
        <taxon>Pleuronectoidei</taxon>
        <taxon>Pleuronectidae</taxon>
        <taxon>Pleuronectes</taxon>
    </lineage>
</organism>
<feature type="domain" description="PDZ" evidence="5">
    <location>
        <begin position="468"/>
        <end position="552"/>
    </location>
</feature>
<dbReference type="InterPro" id="IPR036034">
    <property type="entry name" value="PDZ_sf"/>
</dbReference>
<dbReference type="FunFam" id="2.30.42.10:FF:000025">
    <property type="entry name" value="Glutamate receptor interacting protein 1"/>
    <property type="match status" value="1"/>
</dbReference>
<comment type="subcellular location">
    <subcellularLocation>
        <location evidence="1">Cytoplasm</location>
    </subcellularLocation>
</comment>
<feature type="region of interest" description="Disordered" evidence="4">
    <location>
        <begin position="559"/>
        <end position="616"/>
    </location>
</feature>
<keyword evidence="7" id="KW-1185">Reference proteome</keyword>
<dbReference type="FunFam" id="2.30.42.10:FF:000022">
    <property type="entry name" value="Glutamate receptor interacting protein 1"/>
    <property type="match status" value="1"/>
</dbReference>
<keyword evidence="2" id="KW-0963">Cytoplasm</keyword>
<evidence type="ECO:0000256" key="2">
    <source>
        <dbReference type="ARBA" id="ARBA00022490"/>
    </source>
</evidence>
<proteinExistence type="predicted"/>